<feature type="transmembrane region" description="Helical" evidence="1">
    <location>
        <begin position="157"/>
        <end position="181"/>
    </location>
</feature>
<feature type="transmembrane region" description="Helical" evidence="1">
    <location>
        <begin position="20"/>
        <end position="42"/>
    </location>
</feature>
<dbReference type="InterPro" id="IPR043912">
    <property type="entry name" value="DUF5765"/>
</dbReference>
<keyword evidence="3" id="KW-1185">Reference proteome</keyword>
<feature type="transmembrane region" description="Helical" evidence="1">
    <location>
        <begin position="193"/>
        <end position="212"/>
    </location>
</feature>
<evidence type="ECO:0000313" key="2">
    <source>
        <dbReference type="EMBL" id="MCV2871201.1"/>
    </source>
</evidence>
<sequence length="227" mass="24805">MVAAGGVATAVTLKRGEPKAIWVTIGFFTLMEALQAGGYAVVDQCGTRANQTITILSYLHIAVQPLFINAFAMAIAPLEVARQMRRWVWILAASASFLLVLRLVPIDGFGTCTSGEVLCGPAWCLRSGEWHIGWEVPLNGLPSHFGIPVQFPSYMMAVFLLPLVYGAWRFVFFHALFGPFLAANLTNDPNEMPAIWCLFSIGILAISLSPFIRYRIMGARLPVSAVS</sequence>
<organism evidence="2 3">
    <name type="scientific">Albidovulum litorale</name>
    <dbReference type="NCBI Taxonomy" id="2984134"/>
    <lineage>
        <taxon>Bacteria</taxon>
        <taxon>Pseudomonadati</taxon>
        <taxon>Pseudomonadota</taxon>
        <taxon>Alphaproteobacteria</taxon>
        <taxon>Rhodobacterales</taxon>
        <taxon>Paracoccaceae</taxon>
        <taxon>Albidovulum</taxon>
    </lineage>
</organism>
<dbReference type="EMBL" id="JAOWKZ010000001">
    <property type="protein sequence ID" value="MCV2871201.1"/>
    <property type="molecule type" value="Genomic_DNA"/>
</dbReference>
<keyword evidence="1" id="KW-0812">Transmembrane</keyword>
<keyword evidence="1" id="KW-1133">Transmembrane helix</keyword>
<accession>A0ABT2ZKC9</accession>
<proteinExistence type="predicted"/>
<dbReference type="Pfam" id="PF19069">
    <property type="entry name" value="DUF5765"/>
    <property type="match status" value="1"/>
</dbReference>
<evidence type="ECO:0000256" key="1">
    <source>
        <dbReference type="SAM" id="Phobius"/>
    </source>
</evidence>
<comment type="caution">
    <text evidence="2">The sequence shown here is derived from an EMBL/GenBank/DDBJ whole genome shotgun (WGS) entry which is preliminary data.</text>
</comment>
<feature type="transmembrane region" description="Helical" evidence="1">
    <location>
        <begin position="54"/>
        <end position="75"/>
    </location>
</feature>
<reference evidence="2 3" key="1">
    <citation type="submission" date="2022-10" db="EMBL/GenBank/DDBJ databases">
        <title>Defluviimonas sp. nov., isolated from ocean surface sediments.</title>
        <authorList>
            <person name="He W."/>
            <person name="Wang L."/>
            <person name="Zhang D.-F."/>
        </authorList>
    </citation>
    <scope>NUCLEOTIDE SEQUENCE [LARGE SCALE GENOMIC DNA]</scope>
    <source>
        <strain evidence="2 3">WL0050</strain>
    </source>
</reference>
<name>A0ABT2ZKC9_9RHOB</name>
<gene>
    <name evidence="2" type="ORF">OEZ71_02710</name>
</gene>
<feature type="transmembrane region" description="Helical" evidence="1">
    <location>
        <begin position="87"/>
        <end position="104"/>
    </location>
</feature>
<keyword evidence="1" id="KW-0472">Membrane</keyword>
<dbReference type="RefSeq" id="WP_263738986.1">
    <property type="nucleotide sequence ID" value="NZ_JAOWKZ010000001.1"/>
</dbReference>
<dbReference type="Proteomes" id="UP001652564">
    <property type="component" value="Unassembled WGS sequence"/>
</dbReference>
<evidence type="ECO:0000313" key="3">
    <source>
        <dbReference type="Proteomes" id="UP001652564"/>
    </source>
</evidence>
<protein>
    <submittedName>
        <fullName evidence="2">DUF5765 domain-containing protein</fullName>
    </submittedName>
</protein>